<reference evidence="4" key="2">
    <citation type="submission" date="2025-09" db="UniProtKB">
        <authorList>
            <consortium name="Ensembl"/>
        </authorList>
    </citation>
    <scope>IDENTIFICATION</scope>
</reference>
<accession>A0A674GWF9</accession>
<organism evidence="4 5">
    <name type="scientific">Taeniopygia guttata</name>
    <name type="common">Zebra finch</name>
    <name type="synonym">Poephila guttata</name>
    <dbReference type="NCBI Taxonomy" id="59729"/>
    <lineage>
        <taxon>Eukaryota</taxon>
        <taxon>Metazoa</taxon>
        <taxon>Chordata</taxon>
        <taxon>Craniata</taxon>
        <taxon>Vertebrata</taxon>
        <taxon>Euteleostomi</taxon>
        <taxon>Archelosauria</taxon>
        <taxon>Archosauria</taxon>
        <taxon>Dinosauria</taxon>
        <taxon>Saurischia</taxon>
        <taxon>Theropoda</taxon>
        <taxon>Coelurosauria</taxon>
        <taxon>Aves</taxon>
        <taxon>Neognathae</taxon>
        <taxon>Neoaves</taxon>
        <taxon>Telluraves</taxon>
        <taxon>Australaves</taxon>
        <taxon>Passeriformes</taxon>
        <taxon>Passeroidea</taxon>
        <taxon>Estrildidae</taxon>
        <taxon>Estrildinae</taxon>
        <taxon>Taeniopygia</taxon>
    </lineage>
</organism>
<keyword evidence="1" id="KW-0732">Signal</keyword>
<dbReference type="InParanoid" id="A0A674GWF9"/>
<dbReference type="PANTHER" id="PTHR24367:SF268">
    <property type="entry name" value="LEUCINE-RICH REPEAT LGI FAMILY MEMBER 4"/>
    <property type="match status" value="1"/>
</dbReference>
<evidence type="ECO:0000256" key="1">
    <source>
        <dbReference type="ARBA" id="ARBA00022729"/>
    </source>
</evidence>
<name>A0A674GWF9_TAEGU</name>
<evidence type="ECO:0008006" key="6">
    <source>
        <dbReference type="Google" id="ProtNLM"/>
    </source>
</evidence>
<keyword evidence="5" id="KW-1185">Reference proteome</keyword>
<sequence>MGKWDWDILGYTGMDWDKLGQTGTNWEGPGGENPGALGVKMGHGGTVLYWFVLGYTGGTGIYWQGLVYTGLYWDILAGTGLYWFILGYTGRDWDGGFCGGEWDWEGLGLSHVPGDVPNSPYVPSHVPKMSASCPQAVPGLSPCPQGCPQGCPHIPSDVPKLSPHPQPCPHAVPGVSPTVPVSPELRPFQALPFSSLGAEPFALGGHPGVALAQPAAGACALLEWDQLGGSFRAQRVINGSSPVACHPVPLGDTLLLVVAQLGGGSWVWRRSGGPGSAFVRHQALGAGRLRRPHAVAAARLAGHLYLGVADSSKGGTSTVFRWAAGGFYPHQALRPWQRDTHLEFLELGGRPALVLCGAARRPLVYRWSGDAFAPHTDIPHVPDAYAAKHFRLRGSVFLCLTRFLGDAKVMRWEGSMFREVQQVPARGSLVFQPLLLAGHRYVLLGNDFAPSRVFRLGAGGRLEPAQDLPAPTPRAFVPVAVGHRHFLVASSFKGATQIYAHVTEDVGT</sequence>
<dbReference type="PROSITE" id="PS50912">
    <property type="entry name" value="EAR"/>
    <property type="match status" value="4"/>
</dbReference>
<evidence type="ECO:0000256" key="2">
    <source>
        <dbReference type="ARBA" id="ARBA00022737"/>
    </source>
</evidence>
<proteinExistence type="predicted"/>
<protein>
    <recommendedName>
        <fullName evidence="6">Leucine rich repeat LGI family member 4</fullName>
    </recommendedName>
</protein>
<evidence type="ECO:0000313" key="5">
    <source>
        <dbReference type="Proteomes" id="UP000007754"/>
    </source>
</evidence>
<dbReference type="OMA" id="VCPRVSH"/>
<keyword evidence="3" id="KW-0325">Glycoprotein</keyword>
<dbReference type="GO" id="GO:0005615">
    <property type="term" value="C:extracellular space"/>
    <property type="evidence" value="ECO:0007669"/>
    <property type="project" value="TreeGrafter"/>
</dbReference>
<dbReference type="InterPro" id="IPR005492">
    <property type="entry name" value="EPTP"/>
</dbReference>
<keyword evidence="2" id="KW-0677">Repeat</keyword>
<evidence type="ECO:0000313" key="4">
    <source>
        <dbReference type="Ensembl" id="ENSTGUP00000026940.1"/>
    </source>
</evidence>
<dbReference type="Proteomes" id="UP000007754">
    <property type="component" value="Unplaced"/>
</dbReference>
<dbReference type="PANTHER" id="PTHR24367">
    <property type="entry name" value="LEUCINE-RICH REPEAT-CONTAINING PROTEIN"/>
    <property type="match status" value="1"/>
</dbReference>
<dbReference type="GeneTree" id="ENSGT00940000159793"/>
<reference evidence="4" key="1">
    <citation type="submission" date="2025-08" db="UniProtKB">
        <authorList>
            <consortium name="Ensembl"/>
        </authorList>
    </citation>
    <scope>IDENTIFICATION</scope>
</reference>
<dbReference type="InterPro" id="IPR009039">
    <property type="entry name" value="EAR"/>
</dbReference>
<dbReference type="GO" id="GO:0042551">
    <property type="term" value="P:neuron maturation"/>
    <property type="evidence" value="ECO:0007669"/>
    <property type="project" value="TreeGrafter"/>
</dbReference>
<dbReference type="Pfam" id="PF03736">
    <property type="entry name" value="EPTP"/>
    <property type="match status" value="2"/>
</dbReference>
<dbReference type="InterPro" id="IPR051295">
    <property type="entry name" value="LGI_related"/>
</dbReference>
<evidence type="ECO:0000256" key="3">
    <source>
        <dbReference type="ARBA" id="ARBA00023180"/>
    </source>
</evidence>
<dbReference type="AlphaFoldDB" id="A0A674GWF9"/>
<dbReference type="Ensembl" id="ENSTGUT00000026213.1">
    <property type="protein sequence ID" value="ENSTGUP00000026940.1"/>
    <property type="gene ID" value="ENSTGUG00000022091.1"/>
</dbReference>
<dbReference type="GO" id="GO:0022011">
    <property type="term" value="P:myelination in peripheral nervous system"/>
    <property type="evidence" value="ECO:0007669"/>
    <property type="project" value="TreeGrafter"/>
</dbReference>